<evidence type="ECO:0000259" key="1">
    <source>
        <dbReference type="Pfam" id="PF02464"/>
    </source>
</evidence>
<evidence type="ECO:0000313" key="2">
    <source>
        <dbReference type="EMBL" id="KGA03738.1"/>
    </source>
</evidence>
<feature type="domain" description="CinA C-terminal" evidence="1">
    <location>
        <begin position="4"/>
        <end position="154"/>
    </location>
</feature>
<accession>A0A094RGG7</accession>
<dbReference type="InterPro" id="IPR036653">
    <property type="entry name" value="CinA-like_C"/>
</dbReference>
<dbReference type="NCBIfam" id="TIGR00199">
    <property type="entry name" value="PncC_domain"/>
    <property type="match status" value="1"/>
</dbReference>
<dbReference type="Gene3D" id="3.90.950.20">
    <property type="entry name" value="CinA-like"/>
    <property type="match status" value="1"/>
</dbReference>
<dbReference type="AlphaFoldDB" id="A0A094RGG7"/>
<organism evidence="2">
    <name type="scientific">freshwater metagenome</name>
    <dbReference type="NCBI Taxonomy" id="449393"/>
    <lineage>
        <taxon>unclassified sequences</taxon>
        <taxon>metagenomes</taxon>
        <taxon>ecological metagenomes</taxon>
    </lineage>
</organism>
<sequence>MKNTELAETVVKQLIKAGKTVAVAESLTGGGLGAAITEIAGSSEVFLGGITTYSDASKTKLLDVPKKLITKHTAVSEEVAKEMATSARNLFKTDYAISTTGVAGPGKAYGKSAGTVWLAIASKKEVIAVELSISGDRATVRNATIESALATFSRILSL</sequence>
<dbReference type="EMBL" id="JNSJ01000003">
    <property type="protein sequence ID" value="KGA03738.1"/>
    <property type="molecule type" value="Genomic_DNA"/>
</dbReference>
<protein>
    <recommendedName>
        <fullName evidence="1">CinA C-terminal domain-containing protein</fullName>
    </recommendedName>
</protein>
<reference evidence="2" key="1">
    <citation type="submission" date="2014-05" db="EMBL/GenBank/DDBJ databases">
        <title>Key roles for freshwater Actinobacteria revealed by deep metagenomic sequencing.</title>
        <authorList>
            <person name="Ghai R."/>
            <person name="Mizuno C.M."/>
            <person name="Picazo A."/>
            <person name="Camacho A."/>
            <person name="Rodriguez-Valera F."/>
        </authorList>
    </citation>
    <scope>NUCLEOTIDE SEQUENCE</scope>
</reference>
<dbReference type="Pfam" id="PF02464">
    <property type="entry name" value="CinA"/>
    <property type="match status" value="1"/>
</dbReference>
<proteinExistence type="predicted"/>
<dbReference type="InterPro" id="IPR008136">
    <property type="entry name" value="CinA_C"/>
</dbReference>
<gene>
    <name evidence="2" type="ORF">GM49_0465</name>
</gene>
<name>A0A094RGG7_9ZZZZ</name>
<dbReference type="SUPFAM" id="SSF142433">
    <property type="entry name" value="CinA-like"/>
    <property type="match status" value="1"/>
</dbReference>
<comment type="caution">
    <text evidence="2">The sequence shown here is derived from an EMBL/GenBank/DDBJ whole genome shotgun (WGS) entry which is preliminary data.</text>
</comment>